<feature type="binding site" evidence="2">
    <location>
        <begin position="7"/>
        <end position="14"/>
    </location>
    <ligand>
        <name>substrate</name>
    </ligand>
</feature>
<dbReference type="GO" id="GO:0005737">
    <property type="term" value="C:cytoplasm"/>
    <property type="evidence" value="ECO:0007669"/>
    <property type="project" value="TreeGrafter"/>
</dbReference>
<accession>A0A3S4STW8</accession>
<name>A0A3S4STW8_9ACTO</name>
<proteinExistence type="predicted"/>
<dbReference type="InterPro" id="IPR050275">
    <property type="entry name" value="PGM_Phosphatase"/>
</dbReference>
<evidence type="ECO:0000313" key="4">
    <source>
        <dbReference type="Proteomes" id="UP000276899"/>
    </source>
</evidence>
<dbReference type="EMBL" id="LR134363">
    <property type="protein sequence ID" value="VEG74950.1"/>
    <property type="molecule type" value="Genomic_DNA"/>
</dbReference>
<dbReference type="RefSeq" id="WP_026427636.1">
    <property type="nucleotide sequence ID" value="NZ_LR134363.1"/>
</dbReference>
<sequence length="199" mass="21810">MELVLWRHGQTDANLHQRIQGRSNIPLNATGVAQAQAVAPALAALEPHRIVCSPLKRALQTAEVLGERCGLAVTVEEGLVERSFGAWEGKDRQEIAAGWPEEYRRWREGGEPRGLGVETRDQVATRVRAALERICATAEEDERVVVVSHGSALSIAASSLLGQRVSAWFGLRGLDNCRYGVLRSARREPGWVLTGWNLG</sequence>
<dbReference type="CDD" id="cd07067">
    <property type="entry name" value="HP_PGM_like"/>
    <property type="match status" value="1"/>
</dbReference>
<organism evidence="3 4">
    <name type="scientific">Actinomyces slackii</name>
    <dbReference type="NCBI Taxonomy" id="52774"/>
    <lineage>
        <taxon>Bacteria</taxon>
        <taxon>Bacillati</taxon>
        <taxon>Actinomycetota</taxon>
        <taxon>Actinomycetes</taxon>
        <taxon>Actinomycetales</taxon>
        <taxon>Actinomycetaceae</taxon>
        <taxon>Actinomyces</taxon>
    </lineage>
</organism>
<gene>
    <name evidence="3" type="ORF">NCTC11923_01600</name>
</gene>
<dbReference type="InterPro" id="IPR029033">
    <property type="entry name" value="His_PPase_superfam"/>
</dbReference>
<dbReference type="SMART" id="SM00855">
    <property type="entry name" value="PGAM"/>
    <property type="match status" value="1"/>
</dbReference>
<dbReference type="PROSITE" id="PS00175">
    <property type="entry name" value="PG_MUTASE"/>
    <property type="match status" value="1"/>
</dbReference>
<dbReference type="SUPFAM" id="SSF53254">
    <property type="entry name" value="Phosphoglycerate mutase-like"/>
    <property type="match status" value="1"/>
</dbReference>
<feature type="binding site" evidence="2">
    <location>
        <position position="57"/>
    </location>
    <ligand>
        <name>substrate</name>
    </ligand>
</feature>
<reference evidence="3 4" key="1">
    <citation type="submission" date="2018-12" db="EMBL/GenBank/DDBJ databases">
        <authorList>
            <consortium name="Pathogen Informatics"/>
        </authorList>
    </citation>
    <scope>NUCLEOTIDE SEQUENCE [LARGE SCALE GENOMIC DNA]</scope>
    <source>
        <strain evidence="3 4">NCTC11923</strain>
    </source>
</reference>
<keyword evidence="4" id="KW-1185">Reference proteome</keyword>
<feature type="active site" description="Tele-phosphohistidine intermediate" evidence="1">
    <location>
        <position position="8"/>
    </location>
</feature>
<evidence type="ECO:0000313" key="3">
    <source>
        <dbReference type="EMBL" id="VEG74950.1"/>
    </source>
</evidence>
<protein>
    <submittedName>
        <fullName evidence="3">Phosphoglyceromutase</fullName>
    </submittedName>
</protein>
<dbReference type="AlphaFoldDB" id="A0A3S4STW8"/>
<dbReference type="InterPro" id="IPR001345">
    <property type="entry name" value="PG/BPGM_mutase_AS"/>
</dbReference>
<dbReference type="STRING" id="1278298.GCA_000428685_00610"/>
<dbReference type="Gene3D" id="3.40.50.1240">
    <property type="entry name" value="Phosphoglycerate mutase-like"/>
    <property type="match status" value="1"/>
</dbReference>
<dbReference type="PANTHER" id="PTHR48100:SF62">
    <property type="entry name" value="GLUCOSYL-3-PHOSPHOGLYCERATE PHOSPHATASE"/>
    <property type="match status" value="1"/>
</dbReference>
<dbReference type="KEGG" id="asla:NCTC11923_01600"/>
<dbReference type="GO" id="GO:0016791">
    <property type="term" value="F:phosphatase activity"/>
    <property type="evidence" value="ECO:0007669"/>
    <property type="project" value="TreeGrafter"/>
</dbReference>
<feature type="active site" description="Proton donor/acceptor" evidence="1">
    <location>
        <position position="81"/>
    </location>
</feature>
<dbReference type="Pfam" id="PF00300">
    <property type="entry name" value="His_Phos_1"/>
    <property type="match status" value="1"/>
</dbReference>
<dbReference type="PANTHER" id="PTHR48100">
    <property type="entry name" value="BROAD-SPECIFICITY PHOSPHATASE YOR283W-RELATED"/>
    <property type="match status" value="1"/>
</dbReference>
<evidence type="ECO:0000256" key="2">
    <source>
        <dbReference type="PIRSR" id="PIRSR613078-2"/>
    </source>
</evidence>
<dbReference type="Proteomes" id="UP000276899">
    <property type="component" value="Chromosome"/>
</dbReference>
<evidence type="ECO:0000256" key="1">
    <source>
        <dbReference type="PIRSR" id="PIRSR613078-1"/>
    </source>
</evidence>
<dbReference type="InterPro" id="IPR013078">
    <property type="entry name" value="His_Pase_superF_clade-1"/>
</dbReference>